<name>A0ABN0IIE9_BARBA</name>
<organism evidence="1 2">
    <name type="scientific">Bartonella bacilliformis INS</name>
    <dbReference type="NCBI Taxonomy" id="1206782"/>
    <lineage>
        <taxon>Bacteria</taxon>
        <taxon>Pseudomonadati</taxon>
        <taxon>Pseudomonadota</taxon>
        <taxon>Alphaproteobacteria</taxon>
        <taxon>Hyphomicrobiales</taxon>
        <taxon>Bartonellaceae</taxon>
        <taxon>Bartonella</taxon>
    </lineage>
</organism>
<dbReference type="Proteomes" id="UP000009359">
    <property type="component" value="Unassembled WGS sequence"/>
</dbReference>
<keyword evidence="2" id="KW-1185">Reference proteome</keyword>
<gene>
    <name evidence="1" type="ORF">BbINS_00755</name>
</gene>
<evidence type="ECO:0000313" key="2">
    <source>
        <dbReference type="Proteomes" id="UP000009359"/>
    </source>
</evidence>
<evidence type="ECO:0000313" key="1">
    <source>
        <dbReference type="EMBL" id="EKS46047.1"/>
    </source>
</evidence>
<dbReference type="EMBL" id="AMQK01000003">
    <property type="protein sequence ID" value="EKS46047.1"/>
    <property type="molecule type" value="Genomic_DNA"/>
</dbReference>
<protein>
    <submittedName>
        <fullName evidence="1">Uncharacterized protein</fullName>
    </submittedName>
</protein>
<reference evidence="1 2" key="1">
    <citation type="journal article" date="2013" name="Genome Announc.">
        <title>Whole Genome Sequencing and Comparative Analysis of Bartonella bacilliformis Strain INS, the Causative Agent of Carrion's Disease.</title>
        <authorList>
            <person name="Tarazona D."/>
            <person name="Padilla C."/>
            <person name="Caceres O."/>
            <person name="Montenegro J.D."/>
            <person name="Bailon H."/>
            <person name="Ventura G."/>
            <person name="Mendoza G."/>
            <person name="Anaya E."/>
            <person name="Guio H."/>
        </authorList>
    </citation>
    <scope>NUCLEOTIDE SEQUENCE [LARGE SCALE GENOMIC DNA]</scope>
    <source>
        <strain evidence="1 2">INS</strain>
    </source>
</reference>
<proteinExistence type="predicted"/>
<comment type="caution">
    <text evidence="1">The sequence shown here is derived from an EMBL/GenBank/DDBJ whole genome shotgun (WGS) entry which is preliminary data.</text>
</comment>
<sequence length="37" mass="4481">MGDRGENEKDAEESYRALRKLPFSQDKLRENFIKMMF</sequence>
<accession>A0ABN0IIE9</accession>